<dbReference type="Proteomes" id="UP000325395">
    <property type="component" value="Unassembled WGS sequence"/>
</dbReference>
<dbReference type="EMBL" id="ML735997">
    <property type="protein sequence ID" value="KAE8410207.1"/>
    <property type="molecule type" value="Genomic_DNA"/>
</dbReference>
<evidence type="ECO:0000313" key="2">
    <source>
        <dbReference type="EMBL" id="KAE8410207.1"/>
    </source>
</evidence>
<evidence type="ECO:0000256" key="1">
    <source>
        <dbReference type="SAM" id="Phobius"/>
    </source>
</evidence>
<keyword evidence="1" id="KW-0472">Membrane</keyword>
<accession>A0ABQ6VZ86</accession>
<feature type="transmembrane region" description="Helical" evidence="1">
    <location>
        <begin position="39"/>
        <end position="60"/>
    </location>
</feature>
<name>A0ABQ6VZ86_9EURO</name>
<keyword evidence="1" id="KW-0812">Transmembrane</keyword>
<protein>
    <submittedName>
        <fullName evidence="2">Uncharacterized protein</fullName>
    </submittedName>
</protein>
<keyword evidence="3" id="KW-1185">Reference proteome</keyword>
<gene>
    <name evidence="2" type="ORF">BDV36DRAFT_138241</name>
</gene>
<organism evidence="2 3">
    <name type="scientific">Aspergillus pseudocaelatus</name>
    <dbReference type="NCBI Taxonomy" id="1825620"/>
    <lineage>
        <taxon>Eukaryota</taxon>
        <taxon>Fungi</taxon>
        <taxon>Dikarya</taxon>
        <taxon>Ascomycota</taxon>
        <taxon>Pezizomycotina</taxon>
        <taxon>Eurotiomycetes</taxon>
        <taxon>Eurotiomycetidae</taxon>
        <taxon>Eurotiales</taxon>
        <taxon>Aspergillaceae</taxon>
        <taxon>Aspergillus</taxon>
        <taxon>Aspergillus subgen. Circumdati</taxon>
    </lineage>
</organism>
<keyword evidence="1" id="KW-1133">Transmembrane helix</keyword>
<sequence>MILKGTDLQSPEVTYKLLNNQHFLFYLILQSALDKSQPVVSSLSLVLPLFRIFILICPVFSRFSPTQM</sequence>
<reference evidence="2 3" key="1">
    <citation type="submission" date="2019-04" db="EMBL/GenBank/DDBJ databases">
        <authorList>
            <consortium name="DOE Joint Genome Institute"/>
            <person name="Mondo S."/>
            <person name="Kjaerbolling I."/>
            <person name="Vesth T."/>
            <person name="Frisvad J.C."/>
            <person name="Nybo J.L."/>
            <person name="Theobald S."/>
            <person name="Kildgaard S."/>
            <person name="Isbrandt T."/>
            <person name="Kuo A."/>
            <person name="Sato A."/>
            <person name="Lyhne E.K."/>
            <person name="Kogle M.E."/>
            <person name="Wiebenga A."/>
            <person name="Kun R.S."/>
            <person name="Lubbers R.J."/>
            <person name="Makela M.R."/>
            <person name="Barry K."/>
            <person name="Chovatia M."/>
            <person name="Clum A."/>
            <person name="Daum C."/>
            <person name="Haridas S."/>
            <person name="He G."/>
            <person name="LaButti K."/>
            <person name="Lipzen A."/>
            <person name="Riley R."/>
            <person name="Salamov A."/>
            <person name="Simmons B.A."/>
            <person name="Magnuson J.K."/>
            <person name="Henrissat B."/>
            <person name="Mortensen U.H."/>
            <person name="Larsen T.O."/>
            <person name="Devries R.P."/>
            <person name="Grigoriev I.V."/>
            <person name="Machida M."/>
            <person name="Baker S.E."/>
            <person name="Andersen M.R."/>
            <person name="Cantor M.N."/>
            <person name="Hua S.X."/>
        </authorList>
    </citation>
    <scope>NUCLEOTIDE SEQUENCE [LARGE SCALE GENOMIC DNA]</scope>
    <source>
        <strain evidence="2 3">CBS 117616</strain>
    </source>
</reference>
<proteinExistence type="predicted"/>
<evidence type="ECO:0000313" key="3">
    <source>
        <dbReference type="Proteomes" id="UP000325395"/>
    </source>
</evidence>